<dbReference type="Proteomes" id="UP000054600">
    <property type="component" value="Unassembled WGS sequence"/>
</dbReference>
<keyword evidence="5" id="KW-0808">Transferase</keyword>
<dbReference type="InterPro" id="IPR011990">
    <property type="entry name" value="TPR-like_helical_dom_sf"/>
</dbReference>
<evidence type="ECO:0000313" key="6">
    <source>
        <dbReference type="Proteomes" id="UP000054600"/>
    </source>
</evidence>
<gene>
    <name evidence="5" type="ORF">Lsha_1819</name>
</gene>
<reference evidence="5 6" key="1">
    <citation type="submission" date="2015-11" db="EMBL/GenBank/DDBJ databases">
        <title>Genomic analysis of 38 Legionella species identifies large and diverse effector repertoires.</title>
        <authorList>
            <person name="Burstein D."/>
            <person name="Amaro F."/>
            <person name="Zusman T."/>
            <person name="Lifshitz Z."/>
            <person name="Cohen O."/>
            <person name="Gilbert J.A."/>
            <person name="Pupko T."/>
            <person name="Shuman H.A."/>
            <person name="Segal G."/>
        </authorList>
    </citation>
    <scope>NUCLEOTIDE SEQUENCE [LARGE SCALE GENOMIC DNA]</scope>
    <source>
        <strain evidence="5 6">ATCC 49655</strain>
    </source>
</reference>
<feature type="repeat" description="TPR" evidence="3">
    <location>
        <begin position="159"/>
        <end position="192"/>
    </location>
</feature>
<dbReference type="Pfam" id="PF14559">
    <property type="entry name" value="TPR_19"/>
    <property type="match status" value="4"/>
</dbReference>
<evidence type="ECO:0000313" key="5">
    <source>
        <dbReference type="EMBL" id="KTD60069.1"/>
    </source>
</evidence>
<feature type="repeat" description="TPR" evidence="3">
    <location>
        <begin position="353"/>
        <end position="386"/>
    </location>
</feature>
<keyword evidence="5" id="KW-0489">Methyltransferase</keyword>
<dbReference type="GO" id="GO:0032259">
    <property type="term" value="P:methylation"/>
    <property type="evidence" value="ECO:0007669"/>
    <property type="project" value="UniProtKB-KW"/>
</dbReference>
<name>A0A0W0YT69_9GAMM</name>
<keyword evidence="2 3" id="KW-0802">TPR repeat</keyword>
<dbReference type="SMART" id="SM00028">
    <property type="entry name" value="TPR"/>
    <property type="match status" value="10"/>
</dbReference>
<evidence type="ECO:0000256" key="1">
    <source>
        <dbReference type="ARBA" id="ARBA00022737"/>
    </source>
</evidence>
<keyword evidence="1" id="KW-0677">Repeat</keyword>
<keyword evidence="6" id="KW-1185">Reference proteome</keyword>
<dbReference type="EMBL" id="LNYW01000046">
    <property type="protein sequence ID" value="KTD60069.1"/>
    <property type="molecule type" value="Genomic_DNA"/>
</dbReference>
<protein>
    <submittedName>
        <fullName evidence="5">Methyltransferase</fullName>
    </submittedName>
</protein>
<dbReference type="PROSITE" id="PS50005">
    <property type="entry name" value="TPR"/>
    <property type="match status" value="3"/>
</dbReference>
<dbReference type="PANTHER" id="PTHR44943">
    <property type="entry name" value="CELLULOSE SYNTHASE OPERON PROTEIN C"/>
    <property type="match status" value="1"/>
</dbReference>
<accession>A0A0W0YT69</accession>
<dbReference type="PANTHER" id="PTHR44943:SF8">
    <property type="entry name" value="TPR REPEAT-CONTAINING PROTEIN MJ0263"/>
    <property type="match status" value="1"/>
</dbReference>
<dbReference type="AlphaFoldDB" id="A0A0W0YT69"/>
<dbReference type="RefSeq" id="WP_018576082.1">
    <property type="nucleotide sequence ID" value="NZ_KB892382.1"/>
</dbReference>
<evidence type="ECO:0000256" key="2">
    <source>
        <dbReference type="ARBA" id="ARBA00022803"/>
    </source>
</evidence>
<feature type="chain" id="PRO_5006917914" evidence="4">
    <location>
        <begin position="18"/>
        <end position="826"/>
    </location>
</feature>
<dbReference type="SUPFAM" id="SSF48452">
    <property type="entry name" value="TPR-like"/>
    <property type="match status" value="2"/>
</dbReference>
<evidence type="ECO:0000256" key="3">
    <source>
        <dbReference type="PROSITE-ProRule" id="PRU00339"/>
    </source>
</evidence>
<dbReference type="PATRIC" id="fig|1122169.6.peg.2089"/>
<dbReference type="InterPro" id="IPR019734">
    <property type="entry name" value="TPR_rpt"/>
</dbReference>
<feature type="repeat" description="TPR" evidence="3">
    <location>
        <begin position="555"/>
        <end position="588"/>
    </location>
</feature>
<keyword evidence="4" id="KW-0732">Signal</keyword>
<evidence type="ECO:0000256" key="4">
    <source>
        <dbReference type="SAM" id="SignalP"/>
    </source>
</evidence>
<dbReference type="Gene3D" id="1.25.40.10">
    <property type="entry name" value="Tetratricopeptide repeat domain"/>
    <property type="match status" value="4"/>
</dbReference>
<dbReference type="GO" id="GO:0008168">
    <property type="term" value="F:methyltransferase activity"/>
    <property type="evidence" value="ECO:0007669"/>
    <property type="project" value="UniProtKB-KW"/>
</dbReference>
<comment type="caution">
    <text evidence="5">The sequence shown here is derived from an EMBL/GenBank/DDBJ whole genome shotgun (WGS) entry which is preliminary data.</text>
</comment>
<sequence>MKLLSILSLFLFVSAHAEPVILCDAENGLKLINKQYYSAAQIEMILNSCDKVSPNAPSVLLLHALFARKNNQLEESIQWLIKARTIAPQNVSIIMELATSYELAKQWQQALETYQFIVNNDPYNRAALLGEARILRLEKQYQPAAKIYQAFLDHDPQDADALNGMGWISAAQNDLSKASTYFNQTLAIQPENSEALAALKEIKRTELQQQGPPILCDTAMGFIFLNQPVDPTAKINEILQQCTKNGIENQDTFLLQGLLARKNKDYKNALFWLNKAVAASPATNQRSSFELATTYEWDNQPQKALLVYQNILSQSPENRIALLGEARNFKALKQYAQANTIYQQLLAKNPKDIDVLNGMGWLALAQNQKEDAKKFFQQSLSLEAQNVEAIQGLKDSNIIPPKIPGVATLPPRMSLCDADTGLMLLNKIPLPLGQIRSILNRCDKNTPDAPANLLLHGLLARHLAVESGDYQSAIQWLTKAMQNSNEDTPVLELAVTYEWAGNFKNALALYRSLLAKNPKNQAALLGEARVLRFSYQIQPALQLYQRILASSPGNIQALGGLGETYMANYDFDKARSLFHQVLRVDPKNKQVQDDLQRLDLATKNVLDFTIGDYSVPPEQANGFNLNYFRNLNATDGLNIYATHNTRQIESNFGAGPTLLPNNSLLLGYQRLVPQQYGWQLSYDARQHDHLPFENRVYGGANLFLKNNLEWFGGLRLIFPDLWNTQLISSGFTAYTSWPFNVTATGFWAFQEIGGFNSSYALDFSKEYLNHFFYDIGPSYLVEQESWEVHGRLVVPVFKNQALLAQCSHYFFNRSTFITAGWRVYWA</sequence>
<dbReference type="eggNOG" id="COG0457">
    <property type="taxonomic scope" value="Bacteria"/>
</dbReference>
<dbReference type="OrthoDB" id="5630463at2"/>
<dbReference type="InterPro" id="IPR051685">
    <property type="entry name" value="Ycf3/AcsC/BcsC/TPR_MFPF"/>
</dbReference>
<proteinExistence type="predicted"/>
<feature type="signal peptide" evidence="4">
    <location>
        <begin position="1"/>
        <end position="17"/>
    </location>
</feature>
<dbReference type="STRING" id="1122169.Lsha_1819"/>
<organism evidence="5 6">
    <name type="scientific">Legionella shakespearei DSM 23087</name>
    <dbReference type="NCBI Taxonomy" id="1122169"/>
    <lineage>
        <taxon>Bacteria</taxon>
        <taxon>Pseudomonadati</taxon>
        <taxon>Pseudomonadota</taxon>
        <taxon>Gammaproteobacteria</taxon>
        <taxon>Legionellales</taxon>
        <taxon>Legionellaceae</taxon>
        <taxon>Legionella</taxon>
    </lineage>
</organism>